<evidence type="ECO:0000256" key="7">
    <source>
        <dbReference type="ARBA" id="ARBA00023141"/>
    </source>
</evidence>
<feature type="domain" description="N-(5'phosphoribosyl) anthranilate isomerase (PRAI)" evidence="9">
    <location>
        <begin position="13"/>
        <end position="94"/>
    </location>
</feature>
<dbReference type="GO" id="GO:0004640">
    <property type="term" value="F:phosphoribosylanthranilate isomerase activity"/>
    <property type="evidence" value="ECO:0007669"/>
    <property type="project" value="UniProtKB-EC"/>
</dbReference>
<dbReference type="GO" id="GO:0000162">
    <property type="term" value="P:L-tryptophan biosynthetic process"/>
    <property type="evidence" value="ECO:0007669"/>
    <property type="project" value="UniProtKB-UniPathway"/>
</dbReference>
<accession>A0A7V5U162</accession>
<dbReference type="SUPFAM" id="SSF51366">
    <property type="entry name" value="Ribulose-phoshate binding barrel"/>
    <property type="match status" value="1"/>
</dbReference>
<dbReference type="UniPathway" id="UPA00035">
    <property type="reaction ID" value="UER00042"/>
</dbReference>
<dbReference type="InterPro" id="IPR013785">
    <property type="entry name" value="Aldolase_TIM"/>
</dbReference>
<protein>
    <recommendedName>
        <fullName evidence="4">N-(5'-phosphoribosyl)anthranilate isomerase</fullName>
        <ecNumber evidence="3">5.3.1.24</ecNumber>
    </recommendedName>
</protein>
<sequence>DLDKAHAYAGCARYILLDAKPPKGTKQAGGHGSGFDWSLLKGFDCESPLILAGGLSPDNIARARTTGIDFFDVSSGVEARPGVKDHAKIKAFMKAAKYA</sequence>
<dbReference type="PANTHER" id="PTHR42894">
    <property type="entry name" value="N-(5'-PHOSPHORIBOSYL)ANTHRANILATE ISOMERASE"/>
    <property type="match status" value="1"/>
</dbReference>
<evidence type="ECO:0000256" key="5">
    <source>
        <dbReference type="ARBA" id="ARBA00022605"/>
    </source>
</evidence>
<organism evidence="10">
    <name type="scientific">Hellea balneolensis</name>
    <dbReference type="NCBI Taxonomy" id="287478"/>
    <lineage>
        <taxon>Bacteria</taxon>
        <taxon>Pseudomonadati</taxon>
        <taxon>Pseudomonadota</taxon>
        <taxon>Alphaproteobacteria</taxon>
        <taxon>Maricaulales</taxon>
        <taxon>Robiginitomaculaceae</taxon>
        <taxon>Hellea</taxon>
    </lineage>
</organism>
<comment type="pathway">
    <text evidence="2">Amino-acid biosynthesis; L-tryptophan biosynthesis; L-tryptophan from chorismate: step 3/5.</text>
</comment>
<reference evidence="10" key="1">
    <citation type="journal article" date="2020" name="mSystems">
        <title>Genome- and Community-Level Interaction Insights into Carbon Utilization and Element Cycling Functions of Hydrothermarchaeota in Hydrothermal Sediment.</title>
        <authorList>
            <person name="Zhou Z."/>
            <person name="Liu Y."/>
            <person name="Xu W."/>
            <person name="Pan J."/>
            <person name="Luo Z.H."/>
            <person name="Li M."/>
        </authorList>
    </citation>
    <scope>NUCLEOTIDE SEQUENCE [LARGE SCALE GENOMIC DNA]</scope>
    <source>
        <strain evidence="10">HyVt-538</strain>
    </source>
</reference>
<feature type="non-terminal residue" evidence="10">
    <location>
        <position position="1"/>
    </location>
</feature>
<dbReference type="InterPro" id="IPR011060">
    <property type="entry name" value="RibuloseP-bd_barrel"/>
</dbReference>
<evidence type="ECO:0000256" key="2">
    <source>
        <dbReference type="ARBA" id="ARBA00004664"/>
    </source>
</evidence>
<evidence type="ECO:0000256" key="8">
    <source>
        <dbReference type="ARBA" id="ARBA00023235"/>
    </source>
</evidence>
<evidence type="ECO:0000256" key="6">
    <source>
        <dbReference type="ARBA" id="ARBA00022822"/>
    </source>
</evidence>
<comment type="caution">
    <text evidence="10">The sequence shown here is derived from an EMBL/GenBank/DDBJ whole genome shotgun (WGS) entry which is preliminary data.</text>
</comment>
<evidence type="ECO:0000259" key="9">
    <source>
        <dbReference type="Pfam" id="PF00697"/>
    </source>
</evidence>
<gene>
    <name evidence="10" type="ORF">ENK01_02815</name>
</gene>
<dbReference type="InterPro" id="IPR044643">
    <property type="entry name" value="TrpF_fam"/>
</dbReference>
<comment type="catalytic activity">
    <reaction evidence="1">
        <text>N-(5-phospho-beta-D-ribosyl)anthranilate = 1-(2-carboxyphenylamino)-1-deoxy-D-ribulose 5-phosphate</text>
        <dbReference type="Rhea" id="RHEA:21540"/>
        <dbReference type="ChEBI" id="CHEBI:18277"/>
        <dbReference type="ChEBI" id="CHEBI:58613"/>
        <dbReference type="EC" id="5.3.1.24"/>
    </reaction>
</comment>
<dbReference type="CDD" id="cd00405">
    <property type="entry name" value="PRAI"/>
    <property type="match status" value="1"/>
</dbReference>
<keyword evidence="5" id="KW-0028">Amino-acid biosynthesis</keyword>
<dbReference type="PANTHER" id="PTHR42894:SF1">
    <property type="entry name" value="N-(5'-PHOSPHORIBOSYL)ANTHRANILATE ISOMERASE"/>
    <property type="match status" value="1"/>
</dbReference>
<dbReference type="Gene3D" id="3.20.20.70">
    <property type="entry name" value="Aldolase class I"/>
    <property type="match status" value="1"/>
</dbReference>
<evidence type="ECO:0000256" key="3">
    <source>
        <dbReference type="ARBA" id="ARBA00012572"/>
    </source>
</evidence>
<dbReference type="EMBL" id="DROP01000191">
    <property type="protein sequence ID" value="HHI88861.1"/>
    <property type="molecule type" value="Genomic_DNA"/>
</dbReference>
<dbReference type="EC" id="5.3.1.24" evidence="3"/>
<dbReference type="Proteomes" id="UP000885806">
    <property type="component" value="Unassembled WGS sequence"/>
</dbReference>
<proteinExistence type="predicted"/>
<keyword evidence="8 10" id="KW-0413">Isomerase</keyword>
<name>A0A7V5U162_9PROT</name>
<evidence type="ECO:0000313" key="10">
    <source>
        <dbReference type="EMBL" id="HHI88861.1"/>
    </source>
</evidence>
<evidence type="ECO:0000256" key="1">
    <source>
        <dbReference type="ARBA" id="ARBA00001164"/>
    </source>
</evidence>
<keyword evidence="7" id="KW-0057">Aromatic amino acid biosynthesis</keyword>
<keyword evidence="6" id="KW-0822">Tryptophan biosynthesis</keyword>
<dbReference type="Pfam" id="PF00697">
    <property type="entry name" value="PRAI"/>
    <property type="match status" value="1"/>
</dbReference>
<dbReference type="AlphaFoldDB" id="A0A7V5U162"/>
<evidence type="ECO:0000256" key="4">
    <source>
        <dbReference type="ARBA" id="ARBA00022272"/>
    </source>
</evidence>
<dbReference type="InterPro" id="IPR001240">
    <property type="entry name" value="PRAI_dom"/>
</dbReference>